<reference evidence="1 2" key="1">
    <citation type="submission" date="2021-06" db="EMBL/GenBank/DDBJ databases">
        <title>Complete genome sequence of the secondary alcohol utilizing methanogen Methanospirillum hungatei strain GP1.</title>
        <authorList>
            <person name="Day L.A."/>
            <person name="Costa K.C."/>
        </authorList>
    </citation>
    <scope>NUCLEOTIDE SEQUENCE [LARGE SCALE GENOMIC DNA]</scope>
    <source>
        <strain evidence="1 2">GP1</strain>
    </source>
</reference>
<sequence>MKKKLELKTQSLGSEPDIPDITTLKEFIALYRGYEADLVTFQMLRSYSDQKSADIHTIGVGGGYMRQRMEEGLKWDAEQGPLIHVDDLVYDYSLITSKSGGIWSVHESPSVLSTCPSQDDEDSFAEMYHGFRQILRTLRDNRIFSHIIHLESPTQLELELLSSPRSLYFLRNPTLEILGDLLEHTSDLILPTEKISFLGELIDQFQIRRVMLLDATAPALLSVLEYVDPDHLVVAGYCQGSEEKYWKKVQDSAIISV</sequence>
<accession>A0A8F5ZHN8</accession>
<organism evidence="1 2">
    <name type="scientific">Methanospirillum hungatei</name>
    <dbReference type="NCBI Taxonomy" id="2203"/>
    <lineage>
        <taxon>Archaea</taxon>
        <taxon>Methanobacteriati</taxon>
        <taxon>Methanobacteriota</taxon>
        <taxon>Stenosarchaea group</taxon>
        <taxon>Methanomicrobia</taxon>
        <taxon>Methanomicrobiales</taxon>
        <taxon>Methanospirillaceae</taxon>
        <taxon>Methanospirillum</taxon>
    </lineage>
</organism>
<dbReference type="Proteomes" id="UP000694228">
    <property type="component" value="Chromosome"/>
</dbReference>
<dbReference type="EMBL" id="CP077107">
    <property type="protein sequence ID" value="QXO96239.1"/>
    <property type="molecule type" value="Genomic_DNA"/>
</dbReference>
<dbReference type="OrthoDB" id="117608at2157"/>
<gene>
    <name evidence="1" type="ORF">KSK55_07685</name>
</gene>
<evidence type="ECO:0000313" key="2">
    <source>
        <dbReference type="Proteomes" id="UP000694228"/>
    </source>
</evidence>
<proteinExistence type="predicted"/>
<evidence type="ECO:0000313" key="1">
    <source>
        <dbReference type="EMBL" id="QXO96239.1"/>
    </source>
</evidence>
<protein>
    <submittedName>
        <fullName evidence="1">Uncharacterized protein</fullName>
    </submittedName>
</protein>
<dbReference type="AlphaFoldDB" id="A0A8F5ZHN8"/>
<name>A0A8F5ZHN8_METHU</name>